<proteinExistence type="inferred from homology"/>
<dbReference type="Proteomes" id="UP001457282">
    <property type="component" value="Unassembled WGS sequence"/>
</dbReference>
<dbReference type="PRINTS" id="PR00461">
    <property type="entry name" value="PLPEROXIDASE"/>
</dbReference>
<dbReference type="Gene3D" id="1.10.520.10">
    <property type="match status" value="1"/>
</dbReference>
<dbReference type="EC" id="1.11.1.7" evidence="2 15"/>
<evidence type="ECO:0000256" key="3">
    <source>
        <dbReference type="ARBA" id="ARBA00022559"/>
    </source>
</evidence>
<keyword evidence="5 12" id="KW-0479">Metal-binding</keyword>
<feature type="binding site" evidence="12">
    <location>
        <position position="73"/>
    </location>
    <ligand>
        <name>Ca(2+)</name>
        <dbReference type="ChEBI" id="CHEBI:29108"/>
        <label>1</label>
    </ligand>
</feature>
<dbReference type="GO" id="GO:0020037">
    <property type="term" value="F:heme binding"/>
    <property type="evidence" value="ECO:0007669"/>
    <property type="project" value="UniProtKB-UniRule"/>
</dbReference>
<comment type="catalytic activity">
    <reaction evidence="1 15">
        <text>2 a phenolic donor + H2O2 = 2 a phenolic radical donor + 2 H2O</text>
        <dbReference type="Rhea" id="RHEA:56136"/>
        <dbReference type="ChEBI" id="CHEBI:15377"/>
        <dbReference type="ChEBI" id="CHEBI:16240"/>
        <dbReference type="ChEBI" id="CHEBI:139520"/>
        <dbReference type="ChEBI" id="CHEBI:139521"/>
        <dbReference type="EC" id="1.11.1.7"/>
    </reaction>
</comment>
<dbReference type="GO" id="GO:0006979">
    <property type="term" value="P:response to oxidative stress"/>
    <property type="evidence" value="ECO:0007669"/>
    <property type="project" value="UniProtKB-UniRule"/>
</dbReference>
<dbReference type="InterPro" id="IPR002016">
    <property type="entry name" value="Haem_peroxidase"/>
</dbReference>
<feature type="disulfide bond" evidence="14">
    <location>
        <begin position="67"/>
        <end position="72"/>
    </location>
</feature>
<dbReference type="PANTHER" id="PTHR31517:SF81">
    <property type="entry name" value="PEROXIDASE"/>
    <property type="match status" value="1"/>
</dbReference>
<dbReference type="GO" id="GO:0140825">
    <property type="term" value="F:lactoperoxidase activity"/>
    <property type="evidence" value="ECO:0007669"/>
    <property type="project" value="UniProtKB-EC"/>
</dbReference>
<accession>A0AAW1XAI8</accession>
<name>A0AAW1XAI8_RUBAR</name>
<evidence type="ECO:0000313" key="18">
    <source>
        <dbReference type="Proteomes" id="UP001457282"/>
    </source>
</evidence>
<keyword evidence="7 15" id="KW-0560">Oxidoreductase</keyword>
<keyword evidence="18" id="KW-1185">Reference proteome</keyword>
<keyword evidence="12 15" id="KW-0106">Calcium</keyword>
<comment type="cofactor">
    <cofactor evidence="12 15">
        <name>heme b</name>
        <dbReference type="ChEBI" id="CHEBI:60344"/>
    </cofactor>
    <text evidence="12 15">Binds 1 heme b (iron(II)-protoporphyrin IX) group per subunit.</text>
</comment>
<feature type="domain" description="Plant heme peroxidase family profile" evidence="16">
    <location>
        <begin position="24"/>
        <end position="325"/>
    </location>
</feature>
<comment type="caution">
    <text evidence="17">The sequence shown here is derived from an EMBL/GenBank/DDBJ whole genome shotgun (WGS) entry which is preliminary data.</text>
</comment>
<dbReference type="SUPFAM" id="SSF48113">
    <property type="entry name" value="Heme-dependent peroxidases"/>
    <property type="match status" value="1"/>
</dbReference>
<feature type="disulfide bond" evidence="14">
    <location>
        <begin position="120"/>
        <end position="321"/>
    </location>
</feature>
<evidence type="ECO:0000256" key="7">
    <source>
        <dbReference type="ARBA" id="ARBA00023002"/>
    </source>
</evidence>
<feature type="binding site" evidence="12">
    <location>
        <position position="88"/>
    </location>
    <ligand>
        <name>Ca(2+)</name>
        <dbReference type="ChEBI" id="CHEBI:29108"/>
        <label>1</label>
    </ligand>
</feature>
<evidence type="ECO:0000256" key="13">
    <source>
        <dbReference type="PIRSR" id="PIRSR600823-4"/>
    </source>
</evidence>
<feature type="site" description="Transition state stabilizer" evidence="13">
    <location>
        <position position="61"/>
    </location>
</feature>
<keyword evidence="15" id="KW-0376">Hydrogen peroxide</keyword>
<evidence type="ECO:0000256" key="4">
    <source>
        <dbReference type="ARBA" id="ARBA00022617"/>
    </source>
</evidence>
<dbReference type="EMBL" id="JBEDUW010000004">
    <property type="protein sequence ID" value="KAK9933983.1"/>
    <property type="molecule type" value="Genomic_DNA"/>
</dbReference>
<feature type="binding site" evidence="12">
    <location>
        <position position="71"/>
    </location>
    <ligand>
        <name>Ca(2+)</name>
        <dbReference type="ChEBI" id="CHEBI:29108"/>
        <label>1</label>
    </ligand>
</feature>
<dbReference type="InterPro" id="IPR000823">
    <property type="entry name" value="Peroxidase_pln"/>
</dbReference>
<keyword evidence="4 15" id="KW-0349">Heme</keyword>
<feature type="binding site" evidence="12">
    <location>
        <position position="253"/>
    </location>
    <ligand>
        <name>Ca(2+)</name>
        <dbReference type="ChEBI" id="CHEBI:29108"/>
        <label>2</label>
    </ligand>
</feature>
<dbReference type="InterPro" id="IPR010255">
    <property type="entry name" value="Haem_peroxidase_sf"/>
</dbReference>
<evidence type="ECO:0000259" key="16">
    <source>
        <dbReference type="PROSITE" id="PS50873"/>
    </source>
</evidence>
<keyword evidence="15" id="KW-0964">Secreted</keyword>
<feature type="binding site" description="axial binding residue" evidence="12">
    <location>
        <position position="193"/>
    </location>
    <ligand>
        <name>heme b</name>
        <dbReference type="ChEBI" id="CHEBI:60344"/>
    </ligand>
    <ligandPart>
        <name>Fe</name>
        <dbReference type="ChEBI" id="CHEBI:18248"/>
    </ligandPart>
</feature>
<feature type="disulfide bond" evidence="14">
    <location>
        <begin position="34"/>
        <end position="114"/>
    </location>
</feature>
<feature type="disulfide bond" evidence="14">
    <location>
        <begin position="200"/>
        <end position="231"/>
    </location>
</feature>
<evidence type="ECO:0000256" key="2">
    <source>
        <dbReference type="ARBA" id="ARBA00012313"/>
    </source>
</evidence>
<feature type="chain" id="PRO_5043091166" description="Peroxidase" evidence="15">
    <location>
        <begin position="23"/>
        <end position="325"/>
    </location>
</feature>
<feature type="binding site" evidence="12">
    <location>
        <position position="248"/>
    </location>
    <ligand>
        <name>Ca(2+)</name>
        <dbReference type="ChEBI" id="CHEBI:29108"/>
        <label>2</label>
    </ligand>
</feature>
<feature type="active site" description="Proton acceptor" evidence="10">
    <location>
        <position position="65"/>
    </location>
</feature>
<dbReference type="AlphaFoldDB" id="A0AAW1XAI8"/>
<feature type="binding site" evidence="11">
    <location>
        <position position="163"/>
    </location>
    <ligand>
        <name>substrate</name>
    </ligand>
</feature>
<feature type="signal peptide" evidence="15">
    <location>
        <begin position="1"/>
        <end position="22"/>
    </location>
</feature>
<comment type="function">
    <text evidence="15">Removal of H(2)O(2), oxidation of toxic reductants, biosynthesis and degradation of lignin, suberization, auxin catabolism, response to environmental stresses such as wounding, pathogen attack and oxidative stress.</text>
</comment>
<keyword evidence="3 15" id="KW-0575">Peroxidase</keyword>
<protein>
    <recommendedName>
        <fullName evidence="2 15">Peroxidase</fullName>
        <ecNumber evidence="2 15">1.11.1.7</ecNumber>
    </recommendedName>
</protein>
<sequence length="325" mass="34731">MDLRAIVAGVSLLLFTCNGTRGEGLSYNFYEASCPHVEDIVRAALRPLFLTDPTTPAALLRLMFHDCQVQGCDASILVDSSEGYASSEMGSVKNFGVRKREIVGILKSMLEAECPQQVSCADILILAAREAVALSGGPKIQVPLGRKDSIVAPSSKIADSLLPPANVGVGDTLQLFAKFGMTIEESVALLGAHTLGVTHCSTVLNRLNEADNGQVKGAISPGFEAFLRLKCPQGSLTSNLSFVLNDITTFAFDNHYYNNAMGGRGVLLVDAEMVMDPRTAPAIQEFAANQDYFFEAFSSAFVKLSRSGVLIGNQGVVRKTCNAIE</sequence>
<evidence type="ECO:0000256" key="15">
    <source>
        <dbReference type="RuleBase" id="RU362060"/>
    </source>
</evidence>
<dbReference type="InterPro" id="IPR033905">
    <property type="entry name" value="Secretory_peroxidase"/>
</dbReference>
<feature type="binding site" evidence="12">
    <location>
        <position position="75"/>
    </location>
    <ligand>
        <name>Ca(2+)</name>
        <dbReference type="ChEBI" id="CHEBI:29108"/>
        <label>1</label>
    </ligand>
</feature>
<dbReference type="GO" id="GO:0005576">
    <property type="term" value="C:extracellular region"/>
    <property type="evidence" value="ECO:0007669"/>
    <property type="project" value="UniProtKB-SubCell"/>
</dbReference>
<organism evidence="17 18">
    <name type="scientific">Rubus argutus</name>
    <name type="common">Southern blackberry</name>
    <dbReference type="NCBI Taxonomy" id="59490"/>
    <lineage>
        <taxon>Eukaryota</taxon>
        <taxon>Viridiplantae</taxon>
        <taxon>Streptophyta</taxon>
        <taxon>Embryophyta</taxon>
        <taxon>Tracheophyta</taxon>
        <taxon>Spermatophyta</taxon>
        <taxon>Magnoliopsida</taxon>
        <taxon>eudicotyledons</taxon>
        <taxon>Gunneridae</taxon>
        <taxon>Pentapetalae</taxon>
        <taxon>rosids</taxon>
        <taxon>fabids</taxon>
        <taxon>Rosales</taxon>
        <taxon>Rosaceae</taxon>
        <taxon>Rosoideae</taxon>
        <taxon>Rosoideae incertae sedis</taxon>
        <taxon>Rubus</taxon>
    </lineage>
</organism>
<dbReference type="PROSITE" id="PS50873">
    <property type="entry name" value="PEROXIDASE_4"/>
    <property type="match status" value="1"/>
</dbReference>
<gene>
    <name evidence="17" type="ORF">M0R45_021151</name>
</gene>
<evidence type="ECO:0000256" key="8">
    <source>
        <dbReference type="ARBA" id="ARBA00023004"/>
    </source>
</evidence>
<comment type="cofactor">
    <cofactor evidence="12 15">
        <name>Ca(2+)</name>
        <dbReference type="ChEBI" id="CHEBI:29108"/>
    </cofactor>
    <text evidence="12 15">Binds 2 calcium ions per subunit.</text>
</comment>
<comment type="subcellular location">
    <subcellularLocation>
        <location evidence="15">Secreted</location>
    </subcellularLocation>
</comment>
<dbReference type="PANTHER" id="PTHR31517">
    <property type="match status" value="1"/>
</dbReference>
<feature type="binding site" evidence="12">
    <location>
        <position position="66"/>
    </location>
    <ligand>
        <name>Ca(2+)</name>
        <dbReference type="ChEBI" id="CHEBI:29108"/>
        <label>1</label>
    </ligand>
</feature>
<evidence type="ECO:0000256" key="14">
    <source>
        <dbReference type="PIRSR" id="PIRSR600823-5"/>
    </source>
</evidence>
<evidence type="ECO:0000256" key="12">
    <source>
        <dbReference type="PIRSR" id="PIRSR600823-3"/>
    </source>
</evidence>
<evidence type="ECO:0000256" key="9">
    <source>
        <dbReference type="ARBA" id="ARBA00023157"/>
    </source>
</evidence>
<dbReference type="GO" id="GO:0042744">
    <property type="term" value="P:hydrogen peroxide catabolic process"/>
    <property type="evidence" value="ECO:0007669"/>
    <property type="project" value="UniProtKB-KW"/>
</dbReference>
<dbReference type="FunFam" id="1.10.420.10:FF:000007">
    <property type="entry name" value="Peroxidase"/>
    <property type="match status" value="1"/>
</dbReference>
<dbReference type="Gene3D" id="1.10.420.10">
    <property type="entry name" value="Peroxidase, domain 2"/>
    <property type="match status" value="1"/>
</dbReference>
<dbReference type="CDD" id="cd00693">
    <property type="entry name" value="secretory_peroxidase"/>
    <property type="match status" value="1"/>
</dbReference>
<evidence type="ECO:0000256" key="11">
    <source>
        <dbReference type="PIRSR" id="PIRSR600823-2"/>
    </source>
</evidence>
<evidence type="ECO:0000256" key="1">
    <source>
        <dbReference type="ARBA" id="ARBA00000189"/>
    </source>
</evidence>
<feature type="binding site" evidence="12">
    <location>
        <position position="194"/>
    </location>
    <ligand>
        <name>Ca(2+)</name>
        <dbReference type="ChEBI" id="CHEBI:29108"/>
        <label>2</label>
    </ligand>
</feature>
<evidence type="ECO:0000313" key="17">
    <source>
        <dbReference type="EMBL" id="KAK9933983.1"/>
    </source>
</evidence>
<dbReference type="GO" id="GO:0046872">
    <property type="term" value="F:metal ion binding"/>
    <property type="evidence" value="ECO:0007669"/>
    <property type="project" value="UniProtKB-UniRule"/>
</dbReference>
<dbReference type="Pfam" id="PF00141">
    <property type="entry name" value="peroxidase"/>
    <property type="match status" value="1"/>
</dbReference>
<comment type="similarity">
    <text evidence="15">Belongs to the peroxidase family. Classical plant (class III) peroxidase subfamily.</text>
</comment>
<evidence type="ECO:0000256" key="5">
    <source>
        <dbReference type="ARBA" id="ARBA00022723"/>
    </source>
</evidence>
<dbReference type="PRINTS" id="PR00458">
    <property type="entry name" value="PEROXIDASE"/>
</dbReference>
<evidence type="ECO:0000256" key="10">
    <source>
        <dbReference type="PIRSR" id="PIRSR600823-1"/>
    </source>
</evidence>
<reference evidence="17 18" key="1">
    <citation type="journal article" date="2023" name="G3 (Bethesda)">
        <title>A chromosome-length genome assembly and annotation of blackberry (Rubus argutus, cv. 'Hillquist').</title>
        <authorList>
            <person name="Bruna T."/>
            <person name="Aryal R."/>
            <person name="Dudchenko O."/>
            <person name="Sargent D.J."/>
            <person name="Mead D."/>
            <person name="Buti M."/>
            <person name="Cavallini A."/>
            <person name="Hytonen T."/>
            <person name="Andres J."/>
            <person name="Pham M."/>
            <person name="Weisz D."/>
            <person name="Mascagni F."/>
            <person name="Usai G."/>
            <person name="Natali L."/>
            <person name="Bassil N."/>
            <person name="Fernandez G.E."/>
            <person name="Lomsadze A."/>
            <person name="Armour M."/>
            <person name="Olukolu B."/>
            <person name="Poorten T."/>
            <person name="Britton C."/>
            <person name="Davik J."/>
            <person name="Ashrafi H."/>
            <person name="Aiden E.L."/>
            <person name="Borodovsky M."/>
            <person name="Worthington M."/>
        </authorList>
    </citation>
    <scope>NUCLEOTIDE SEQUENCE [LARGE SCALE GENOMIC DNA]</scope>
    <source>
        <strain evidence="17">PI 553951</strain>
    </source>
</reference>
<keyword evidence="6 15" id="KW-0732">Signal</keyword>
<keyword evidence="8 12" id="KW-0408">Iron</keyword>
<evidence type="ECO:0000256" key="6">
    <source>
        <dbReference type="ARBA" id="ARBA00022729"/>
    </source>
</evidence>
<keyword evidence="9 14" id="KW-1015">Disulfide bond</keyword>
<feature type="binding site" evidence="12">
    <location>
        <position position="69"/>
    </location>
    <ligand>
        <name>Ca(2+)</name>
        <dbReference type="ChEBI" id="CHEBI:29108"/>
        <label>1</label>
    </ligand>
</feature>